<keyword evidence="4" id="KW-1185">Reference proteome</keyword>
<feature type="region of interest" description="Disordered" evidence="1">
    <location>
        <begin position="127"/>
        <end position="172"/>
    </location>
</feature>
<dbReference type="AlphaFoldDB" id="A0A8D0BRJ6"/>
<feature type="compositionally biased region" description="Basic residues" evidence="1">
    <location>
        <begin position="36"/>
        <end position="45"/>
    </location>
</feature>
<dbReference type="GO" id="GO:0036503">
    <property type="term" value="P:ERAD pathway"/>
    <property type="evidence" value="ECO:0007669"/>
    <property type="project" value="TreeGrafter"/>
</dbReference>
<dbReference type="PANTHER" id="PTHR23322">
    <property type="entry name" value="FAS-ASSOCIATED PROTEIN"/>
    <property type="match status" value="1"/>
</dbReference>
<dbReference type="GO" id="GO:0060271">
    <property type="term" value="P:cilium assembly"/>
    <property type="evidence" value="ECO:0007669"/>
    <property type="project" value="Ensembl"/>
</dbReference>
<feature type="region of interest" description="Disordered" evidence="1">
    <location>
        <begin position="1"/>
        <end position="50"/>
    </location>
</feature>
<dbReference type="GO" id="GO:0030992">
    <property type="term" value="C:intraciliary transport particle B"/>
    <property type="evidence" value="ECO:0007669"/>
    <property type="project" value="Ensembl"/>
</dbReference>
<dbReference type="GO" id="GO:0005929">
    <property type="term" value="C:cilium"/>
    <property type="evidence" value="ECO:0007669"/>
    <property type="project" value="Ensembl"/>
</dbReference>
<feature type="compositionally biased region" description="Pro residues" evidence="1">
    <location>
        <begin position="155"/>
        <end position="169"/>
    </location>
</feature>
<accession>A0A8D0BRJ6</accession>
<dbReference type="PROSITE" id="PS50033">
    <property type="entry name" value="UBX"/>
    <property type="match status" value="1"/>
</dbReference>
<feature type="domain" description="UBX" evidence="2">
    <location>
        <begin position="183"/>
        <end position="262"/>
    </location>
</feature>
<dbReference type="PANTHER" id="PTHR23322:SF28">
    <property type="entry name" value="UBX DOMAIN-CONTAINING PROTEIN 10"/>
    <property type="match status" value="1"/>
</dbReference>
<reference evidence="3" key="2">
    <citation type="submission" date="2025-09" db="UniProtKB">
        <authorList>
            <consortium name="Ensembl"/>
        </authorList>
    </citation>
    <scope>IDENTIFICATION</scope>
</reference>
<reference evidence="3" key="1">
    <citation type="submission" date="2025-08" db="UniProtKB">
        <authorList>
            <consortium name="Ensembl"/>
        </authorList>
    </citation>
    <scope>IDENTIFICATION</scope>
</reference>
<feature type="compositionally biased region" description="Polar residues" evidence="1">
    <location>
        <begin position="7"/>
        <end position="19"/>
    </location>
</feature>
<evidence type="ECO:0000256" key="1">
    <source>
        <dbReference type="SAM" id="MobiDB-lite"/>
    </source>
</evidence>
<dbReference type="Ensembl" id="ENSSMRT00000011672.1">
    <property type="protein sequence ID" value="ENSSMRP00000010016.1"/>
    <property type="gene ID" value="ENSSMRG00000007957.1"/>
</dbReference>
<evidence type="ECO:0000313" key="3">
    <source>
        <dbReference type="Ensembl" id="ENSSMRP00000010016.1"/>
    </source>
</evidence>
<evidence type="ECO:0000259" key="2">
    <source>
        <dbReference type="PROSITE" id="PS50033"/>
    </source>
</evidence>
<dbReference type="GO" id="GO:0005783">
    <property type="term" value="C:endoplasmic reticulum"/>
    <property type="evidence" value="ECO:0007669"/>
    <property type="project" value="TreeGrafter"/>
</dbReference>
<dbReference type="SUPFAM" id="SSF54236">
    <property type="entry name" value="Ubiquitin-like"/>
    <property type="match status" value="1"/>
</dbReference>
<dbReference type="GO" id="GO:0043130">
    <property type="term" value="F:ubiquitin binding"/>
    <property type="evidence" value="ECO:0007669"/>
    <property type="project" value="TreeGrafter"/>
</dbReference>
<name>A0A8D0BRJ6_SALMN</name>
<protein>
    <submittedName>
        <fullName evidence="3">UBX domain protein 10</fullName>
    </submittedName>
</protein>
<dbReference type="InterPro" id="IPR029071">
    <property type="entry name" value="Ubiquitin-like_domsf"/>
</dbReference>
<dbReference type="SMART" id="SM00166">
    <property type="entry name" value="UBX"/>
    <property type="match status" value="1"/>
</dbReference>
<sequence>MAAASHLNLTSSGRKTSFGTAKPSAWQPPPLPMHVTRPKSAKGRTRSSLNHSHSVADYACQAPLALQPLARCEDPFGGRRASSSQQLYQPVQAGPAEIPDILQKVPVRTSSSLNKYRVLPSITRRELKESAAEEGSEQAGESQANTQPEEKEWASPPPLEAKPPNPRESPPALLAMNLEEPCEGEPRLLLAVRSPSGRRLERHFRPSDSLQTIVAAAAAVEGTSAAYRRCRIKTTEVPRRTFADLSKTLQECGIVHKSVLCISAEEDA</sequence>
<dbReference type="Proteomes" id="UP000694421">
    <property type="component" value="Unplaced"/>
</dbReference>
<dbReference type="Gene3D" id="3.10.20.90">
    <property type="entry name" value="Phosphatidylinositol 3-kinase Catalytic Subunit, Chain A, domain 1"/>
    <property type="match status" value="1"/>
</dbReference>
<dbReference type="InterPro" id="IPR001012">
    <property type="entry name" value="UBX_dom"/>
</dbReference>
<evidence type="ECO:0000313" key="4">
    <source>
        <dbReference type="Proteomes" id="UP000694421"/>
    </source>
</evidence>
<dbReference type="GeneTree" id="ENSGT00390000012939"/>
<organism evidence="3 4">
    <name type="scientific">Salvator merianae</name>
    <name type="common">Argentine black and white tegu</name>
    <name type="synonym">Tupinambis merianae</name>
    <dbReference type="NCBI Taxonomy" id="96440"/>
    <lineage>
        <taxon>Eukaryota</taxon>
        <taxon>Metazoa</taxon>
        <taxon>Chordata</taxon>
        <taxon>Craniata</taxon>
        <taxon>Vertebrata</taxon>
        <taxon>Euteleostomi</taxon>
        <taxon>Lepidosauria</taxon>
        <taxon>Squamata</taxon>
        <taxon>Bifurcata</taxon>
        <taxon>Unidentata</taxon>
        <taxon>Episquamata</taxon>
        <taxon>Laterata</taxon>
        <taxon>Teiioidea</taxon>
        <taxon>Teiidae</taxon>
        <taxon>Salvator</taxon>
    </lineage>
</organism>
<proteinExistence type="predicted"/>
<dbReference type="OMA" id="ADSFIWQ"/>
<dbReference type="Pfam" id="PF00789">
    <property type="entry name" value="UBX"/>
    <property type="match status" value="1"/>
</dbReference>
<dbReference type="CDD" id="cd17076">
    <property type="entry name" value="UBX_UBXN10"/>
    <property type="match status" value="1"/>
</dbReference>
<dbReference type="InterPro" id="IPR050730">
    <property type="entry name" value="UBX_domain-protein"/>
</dbReference>